<accession>A0A4Y2FQP0</accession>
<dbReference type="Proteomes" id="UP000499080">
    <property type="component" value="Unassembled WGS sequence"/>
</dbReference>
<name>A0A4Y2FQP0_ARAVE</name>
<evidence type="ECO:0000256" key="1">
    <source>
        <dbReference type="SAM" id="MobiDB-lite"/>
    </source>
</evidence>
<protein>
    <submittedName>
        <fullName evidence="2">Uncharacterized protein</fullName>
    </submittedName>
</protein>
<dbReference type="EMBL" id="BGPR01001008">
    <property type="protein sequence ID" value="GBM42876.1"/>
    <property type="molecule type" value="Genomic_DNA"/>
</dbReference>
<gene>
    <name evidence="2" type="ORF">AVEN_245703_1</name>
</gene>
<reference evidence="2 3" key="1">
    <citation type="journal article" date="2019" name="Sci. Rep.">
        <title>Orb-weaving spider Araneus ventricosus genome elucidates the spidroin gene catalogue.</title>
        <authorList>
            <person name="Kono N."/>
            <person name="Nakamura H."/>
            <person name="Ohtoshi R."/>
            <person name="Moran D.A.P."/>
            <person name="Shinohara A."/>
            <person name="Yoshida Y."/>
            <person name="Fujiwara M."/>
            <person name="Mori M."/>
            <person name="Tomita M."/>
            <person name="Arakawa K."/>
        </authorList>
    </citation>
    <scope>NUCLEOTIDE SEQUENCE [LARGE SCALE GENOMIC DNA]</scope>
</reference>
<feature type="compositionally biased region" description="Polar residues" evidence="1">
    <location>
        <begin position="74"/>
        <end position="83"/>
    </location>
</feature>
<sequence>MLCINWDPFSKIPHPINRRLLFFDTFHVHHACVYRTEHGHTPISLESFRLLSSARSSPRVHSPTKNHEPAQDLQRGSSSPTPYMRSNTIGERFMVKEESAASFGTGLWTPEGRSPTLSIACMLYLGIMEWPLRLG</sequence>
<feature type="region of interest" description="Disordered" evidence="1">
    <location>
        <begin position="56"/>
        <end position="83"/>
    </location>
</feature>
<keyword evidence="3" id="KW-1185">Reference proteome</keyword>
<proteinExistence type="predicted"/>
<dbReference type="AlphaFoldDB" id="A0A4Y2FQP0"/>
<comment type="caution">
    <text evidence="2">The sequence shown here is derived from an EMBL/GenBank/DDBJ whole genome shotgun (WGS) entry which is preliminary data.</text>
</comment>
<organism evidence="2 3">
    <name type="scientific">Araneus ventricosus</name>
    <name type="common">Orbweaver spider</name>
    <name type="synonym">Epeira ventricosa</name>
    <dbReference type="NCBI Taxonomy" id="182803"/>
    <lineage>
        <taxon>Eukaryota</taxon>
        <taxon>Metazoa</taxon>
        <taxon>Ecdysozoa</taxon>
        <taxon>Arthropoda</taxon>
        <taxon>Chelicerata</taxon>
        <taxon>Arachnida</taxon>
        <taxon>Araneae</taxon>
        <taxon>Araneomorphae</taxon>
        <taxon>Entelegynae</taxon>
        <taxon>Araneoidea</taxon>
        <taxon>Araneidae</taxon>
        <taxon>Araneus</taxon>
    </lineage>
</organism>
<evidence type="ECO:0000313" key="2">
    <source>
        <dbReference type="EMBL" id="GBM42876.1"/>
    </source>
</evidence>
<evidence type="ECO:0000313" key="3">
    <source>
        <dbReference type="Proteomes" id="UP000499080"/>
    </source>
</evidence>